<dbReference type="AlphaFoldDB" id="S2W038"/>
<evidence type="ECO:0000313" key="3">
    <source>
        <dbReference type="Proteomes" id="UP000014417"/>
    </source>
</evidence>
<dbReference type="STRING" id="883161.HMPREF9306_02073"/>
<name>S2W038_9ACTN</name>
<dbReference type="HOGENOM" id="CLU_023081_1_1_11"/>
<dbReference type="PANTHER" id="PTHR30296:SF0">
    <property type="entry name" value="LACTATE UTILIZATION PROTEIN A"/>
    <property type="match status" value="1"/>
</dbReference>
<dbReference type="GO" id="GO:0016491">
    <property type="term" value="F:oxidoreductase activity"/>
    <property type="evidence" value="ECO:0007669"/>
    <property type="project" value="UniProtKB-ARBA"/>
</dbReference>
<reference evidence="2 3" key="1">
    <citation type="submission" date="2013-04" db="EMBL/GenBank/DDBJ databases">
        <title>The Genome Sequence of Propionimicrobium lymphophilum ACS-093-V-SCH5.</title>
        <authorList>
            <consortium name="The Broad Institute Genomics Platform"/>
            <person name="Earl A."/>
            <person name="Ward D."/>
            <person name="Feldgarden M."/>
            <person name="Gevers D."/>
            <person name="Saerens B."/>
            <person name="Vaneechoutte M."/>
            <person name="Walker B."/>
            <person name="Young S."/>
            <person name="Zeng Q."/>
            <person name="Gargeya S."/>
            <person name="Fitzgerald M."/>
            <person name="Haas B."/>
            <person name="Abouelleil A."/>
            <person name="Allen A.W."/>
            <person name="Alvarado L."/>
            <person name="Arachchi H.M."/>
            <person name="Berlin A.M."/>
            <person name="Chapman S.B."/>
            <person name="Gainer-Dewar J."/>
            <person name="Goldberg J."/>
            <person name="Griggs A."/>
            <person name="Gujja S."/>
            <person name="Hansen M."/>
            <person name="Howarth C."/>
            <person name="Imamovic A."/>
            <person name="Ireland A."/>
            <person name="Larimer J."/>
            <person name="McCowan C."/>
            <person name="Murphy C."/>
            <person name="Pearson M."/>
            <person name="Poon T.W."/>
            <person name="Priest M."/>
            <person name="Roberts A."/>
            <person name="Saif S."/>
            <person name="Shea T."/>
            <person name="Sisk P."/>
            <person name="Sykes S."/>
            <person name="Wortman J."/>
            <person name="Nusbaum C."/>
            <person name="Birren B."/>
        </authorList>
    </citation>
    <scope>NUCLEOTIDE SEQUENCE [LARGE SCALE GENOMIC DNA]</scope>
    <source>
        <strain evidence="2 3">ACS-093-V-SCH5</strain>
    </source>
</reference>
<feature type="domain" description="Cysteine-rich" evidence="1">
    <location>
        <begin position="144"/>
        <end position="228"/>
    </location>
</feature>
<dbReference type="PATRIC" id="fig|883161.3.peg.2064"/>
<feature type="domain" description="Cysteine-rich" evidence="1">
    <location>
        <begin position="13"/>
        <end position="92"/>
    </location>
</feature>
<dbReference type="OrthoDB" id="9770306at2"/>
<accession>S2W038</accession>
<gene>
    <name evidence="2" type="ORF">HMPREF9306_02073</name>
</gene>
<evidence type="ECO:0000313" key="2">
    <source>
        <dbReference type="EMBL" id="EPD32501.1"/>
    </source>
</evidence>
<protein>
    <recommendedName>
        <fullName evidence="1">Cysteine-rich domain-containing protein</fullName>
    </recommendedName>
</protein>
<dbReference type="PANTHER" id="PTHR30296">
    <property type="entry name" value="UNCHARACTERIZED PROTEIN YKGE"/>
    <property type="match status" value="1"/>
</dbReference>
<organism evidence="2 3">
    <name type="scientific">Propionimicrobium lymphophilum ACS-093-V-SCH5</name>
    <dbReference type="NCBI Taxonomy" id="883161"/>
    <lineage>
        <taxon>Bacteria</taxon>
        <taxon>Bacillati</taxon>
        <taxon>Actinomycetota</taxon>
        <taxon>Actinomycetes</taxon>
        <taxon>Propionibacteriales</taxon>
        <taxon>Propionibacteriaceae</taxon>
        <taxon>Propionimicrobium</taxon>
    </lineage>
</organism>
<keyword evidence="3" id="KW-1185">Reference proteome</keyword>
<dbReference type="RefSeq" id="WP_016456876.1">
    <property type="nucleotide sequence ID" value="NZ_KE150269.1"/>
</dbReference>
<dbReference type="EMBL" id="AGZR01000009">
    <property type="protein sequence ID" value="EPD32501.1"/>
    <property type="molecule type" value="Genomic_DNA"/>
</dbReference>
<dbReference type="Pfam" id="PF02754">
    <property type="entry name" value="CCG"/>
    <property type="match status" value="2"/>
</dbReference>
<dbReference type="Proteomes" id="UP000014417">
    <property type="component" value="Unassembled WGS sequence"/>
</dbReference>
<evidence type="ECO:0000259" key="1">
    <source>
        <dbReference type="Pfam" id="PF02754"/>
    </source>
</evidence>
<dbReference type="InterPro" id="IPR004017">
    <property type="entry name" value="Cys_rich_dom"/>
</dbReference>
<dbReference type="GO" id="GO:0005829">
    <property type="term" value="C:cytosol"/>
    <property type="evidence" value="ECO:0007669"/>
    <property type="project" value="TreeGrafter"/>
</dbReference>
<comment type="caution">
    <text evidence="2">The sequence shown here is derived from an EMBL/GenBank/DDBJ whole genome shotgun (WGS) entry which is preliminary data.</text>
</comment>
<proteinExistence type="predicted"/>
<sequence length="260" mass="28431">MTSTVGDTAQKTVAIFATCVSDIMFPKTVDNMATLLERLGCRVVFPKEQTCCGQMFTNTGYFDRALPSVKTFLDAFEDYDYIVGPSGSCVGSVREQHEMLAHDAGDERMAARAKELSKRVYDISEFIVNELGTTDVGAYFPHKVTYHASCHSMRIAKVGDAPLKLLKGVKGLEYVEVEDMAQCCGFGGTFSLKNPDISIAMAKDKARHVVETGAEYVTSLDNACLLNFGGVMHREKMPVKTIHMVDLLVQNETAAAGRTA</sequence>